<evidence type="ECO:0000313" key="2">
    <source>
        <dbReference type="EMBL" id="GFO12215.1"/>
    </source>
</evidence>
<evidence type="ECO:0000256" key="1">
    <source>
        <dbReference type="SAM" id="MobiDB-lite"/>
    </source>
</evidence>
<name>A0AAV4AY64_9GAST</name>
<sequence length="128" mass="14520">MEALRQAFVKESLEVPEAMLELMMDENGVGATGRRKIYGRLYNVWRAATGGKGRVVWPLEVRKAVREVVASEEGEIAEKYDSQHDQNPQCRHLTLAELASVDWCKRPPPTAQKRPNFSSPGRDLKKKK</sequence>
<proteinExistence type="predicted"/>
<organism evidence="2 3">
    <name type="scientific">Plakobranchus ocellatus</name>
    <dbReference type="NCBI Taxonomy" id="259542"/>
    <lineage>
        <taxon>Eukaryota</taxon>
        <taxon>Metazoa</taxon>
        <taxon>Spiralia</taxon>
        <taxon>Lophotrochozoa</taxon>
        <taxon>Mollusca</taxon>
        <taxon>Gastropoda</taxon>
        <taxon>Heterobranchia</taxon>
        <taxon>Euthyneura</taxon>
        <taxon>Panpulmonata</taxon>
        <taxon>Sacoglossa</taxon>
        <taxon>Placobranchoidea</taxon>
        <taxon>Plakobranchidae</taxon>
        <taxon>Plakobranchus</taxon>
    </lineage>
</organism>
<keyword evidence="3" id="KW-1185">Reference proteome</keyword>
<gene>
    <name evidence="2" type="ORF">PoB_003872000</name>
</gene>
<accession>A0AAV4AY64</accession>
<feature type="region of interest" description="Disordered" evidence="1">
    <location>
        <begin position="105"/>
        <end position="128"/>
    </location>
</feature>
<comment type="caution">
    <text evidence="2">The sequence shown here is derived from an EMBL/GenBank/DDBJ whole genome shotgun (WGS) entry which is preliminary data.</text>
</comment>
<dbReference type="Proteomes" id="UP000735302">
    <property type="component" value="Unassembled WGS sequence"/>
</dbReference>
<dbReference type="AlphaFoldDB" id="A0AAV4AY64"/>
<evidence type="ECO:0000313" key="3">
    <source>
        <dbReference type="Proteomes" id="UP000735302"/>
    </source>
</evidence>
<dbReference type="EMBL" id="BLXT01004385">
    <property type="protein sequence ID" value="GFO12215.1"/>
    <property type="molecule type" value="Genomic_DNA"/>
</dbReference>
<protein>
    <submittedName>
        <fullName evidence="2">Uncharacterized protein</fullName>
    </submittedName>
</protein>
<reference evidence="2 3" key="1">
    <citation type="journal article" date="2021" name="Elife">
        <title>Chloroplast acquisition without the gene transfer in kleptoplastic sea slugs, Plakobranchus ocellatus.</title>
        <authorList>
            <person name="Maeda T."/>
            <person name="Takahashi S."/>
            <person name="Yoshida T."/>
            <person name="Shimamura S."/>
            <person name="Takaki Y."/>
            <person name="Nagai Y."/>
            <person name="Toyoda A."/>
            <person name="Suzuki Y."/>
            <person name="Arimoto A."/>
            <person name="Ishii H."/>
            <person name="Satoh N."/>
            <person name="Nishiyama T."/>
            <person name="Hasebe M."/>
            <person name="Maruyama T."/>
            <person name="Minagawa J."/>
            <person name="Obokata J."/>
            <person name="Shigenobu S."/>
        </authorList>
    </citation>
    <scope>NUCLEOTIDE SEQUENCE [LARGE SCALE GENOMIC DNA]</scope>
</reference>